<evidence type="ECO:0000259" key="2">
    <source>
        <dbReference type="Pfam" id="PF00149"/>
    </source>
</evidence>
<dbReference type="EMBL" id="CP059472">
    <property type="protein sequence ID" value="QMS98546.1"/>
    <property type="molecule type" value="Genomic_DNA"/>
</dbReference>
<evidence type="ECO:0000259" key="4">
    <source>
        <dbReference type="Pfam" id="PF16371"/>
    </source>
</evidence>
<dbReference type="Pfam" id="PF00149">
    <property type="entry name" value="Metallophos"/>
    <property type="match status" value="1"/>
</dbReference>
<organism evidence="6 7">
    <name type="scientific">Marnyiella aurantia</name>
    <dbReference type="NCBI Taxonomy" id="2758037"/>
    <lineage>
        <taxon>Bacteria</taxon>
        <taxon>Pseudomonadati</taxon>
        <taxon>Bacteroidota</taxon>
        <taxon>Flavobacteriia</taxon>
        <taxon>Flavobacteriales</taxon>
        <taxon>Weeksellaceae</taxon>
        <taxon>Marnyiella</taxon>
    </lineage>
</organism>
<dbReference type="InterPro" id="IPR032288">
    <property type="entry name" value="Metallophos_C"/>
</dbReference>
<name>A0A7D7QY61_9FLAO</name>
<evidence type="ECO:0000313" key="6">
    <source>
        <dbReference type="EMBL" id="QMS98546.1"/>
    </source>
</evidence>
<proteinExistence type="predicted"/>
<evidence type="ECO:0000313" key="7">
    <source>
        <dbReference type="Proteomes" id="UP000515349"/>
    </source>
</evidence>
<feature type="domain" description="Calcineurin-like phosphoesterase C-terminal" evidence="3">
    <location>
        <begin position="347"/>
        <end position="512"/>
    </location>
</feature>
<dbReference type="Proteomes" id="UP000515349">
    <property type="component" value="Chromosome"/>
</dbReference>
<reference evidence="6 7" key="1">
    <citation type="submission" date="2020-07" db="EMBL/GenBank/DDBJ databases">
        <title>Chryseobacterium sp.cx-624.</title>
        <authorList>
            <person name="Yang C."/>
        </authorList>
    </citation>
    <scope>NUCLEOTIDE SEQUENCE [LARGE SCALE GENOMIC DNA]</scope>
    <source>
        <strain evidence="7">cx-624</strain>
        <strain evidence="6">Cx-624</strain>
    </source>
</reference>
<feature type="chain" id="PRO_5044656369" evidence="1">
    <location>
        <begin position="19"/>
        <end position="528"/>
    </location>
</feature>
<feature type="domain" description="Calcineurin-like phosphoesterase N-terminal" evidence="4">
    <location>
        <begin position="38"/>
        <end position="107"/>
    </location>
</feature>
<accession>A0A7D7QY61</accession>
<keyword evidence="8" id="KW-1185">Reference proteome</keyword>
<dbReference type="PANTHER" id="PTHR43143:SF6">
    <property type="entry name" value="BLL3016 PROTEIN"/>
    <property type="match status" value="1"/>
</dbReference>
<dbReference type="Proteomes" id="UP000539710">
    <property type="component" value="Unassembled WGS sequence"/>
</dbReference>
<keyword evidence="1" id="KW-0732">Signal</keyword>
<evidence type="ECO:0000313" key="8">
    <source>
        <dbReference type="Proteomes" id="UP000539710"/>
    </source>
</evidence>
<feature type="signal peptide" evidence="1">
    <location>
        <begin position="1"/>
        <end position="18"/>
    </location>
</feature>
<dbReference type="RefSeq" id="WP_181886166.1">
    <property type="nucleotide sequence ID" value="NZ_CP059472.1"/>
</dbReference>
<dbReference type="InterPro" id="IPR013783">
    <property type="entry name" value="Ig-like_fold"/>
</dbReference>
<gene>
    <name evidence="6" type="ORF">H1R16_00595</name>
    <name evidence="5" type="ORF">H2507_02675</name>
</gene>
<dbReference type="AlphaFoldDB" id="A0A7D7QY61"/>
<dbReference type="Pfam" id="PF16371">
    <property type="entry name" value="MetallophosN"/>
    <property type="match status" value="1"/>
</dbReference>
<dbReference type="SUPFAM" id="SSF56300">
    <property type="entry name" value="Metallo-dependent phosphatases"/>
    <property type="match status" value="1"/>
</dbReference>
<dbReference type="InterPro" id="IPR004843">
    <property type="entry name" value="Calcineurin-like_PHP"/>
</dbReference>
<feature type="domain" description="Calcineurin-like phosphoesterase" evidence="2">
    <location>
        <begin position="135"/>
        <end position="327"/>
    </location>
</feature>
<dbReference type="PANTHER" id="PTHR43143">
    <property type="entry name" value="METALLOPHOSPHOESTERASE, CALCINEURIN SUPERFAMILY"/>
    <property type="match status" value="1"/>
</dbReference>
<reference evidence="5" key="3">
    <citation type="submission" date="2020-07" db="EMBL/GenBank/DDBJ databases">
        <authorList>
            <person name="Yang C."/>
        </authorList>
    </citation>
    <scope>NUCLEOTIDE SEQUENCE</scope>
    <source>
        <strain evidence="5">Cx-624</strain>
    </source>
</reference>
<dbReference type="GO" id="GO:0016787">
    <property type="term" value="F:hydrolase activity"/>
    <property type="evidence" value="ECO:0007669"/>
    <property type="project" value="InterPro"/>
</dbReference>
<protein>
    <submittedName>
        <fullName evidence="6">Calcineurin-like phosphoesterase C-terminal domain-containing protein</fullName>
    </submittedName>
</protein>
<dbReference type="InterPro" id="IPR032285">
    <property type="entry name" value="Metallophos_N"/>
</dbReference>
<sequence length="528" mass="60234">MNIKIPAFCLLISTLTFAQTSVSGFVFEDANANAQKERRERGIGNVAVSNGVEVALTDKNGRYTLPLYGDQTIFVIKPENYRTRTDANNLPQFYHHHKPNGSPADFKYKGSVPTGSLPAELNFPLYKSAENKEFQILVFGDPQPYTLKEIDYFRRGIINEVKNNRKKAVFGISLGDLVGDDLTLHQPYIESIKEIGLPWYNVIGNHDMNFDAQEDHLSDETFERNFGPANYAFNYGNVHFMVLDDILYPDPRDGKGYWAGFREDQLKFIENNLKLVPKNKLVVLAFHIQMMPEREGDDHFRLSDRKRLFDLLRPFENVLMMSAHTHKQTQIFYTKGDGWEGAADLHEYNVGTTSGDWYSGTVDATGVPASVMRDGTYRGYSFIDFKDNKYRIQYKAAGMPDEFQISLYVPKVIASRRNSARIVANFFMGSKNDLVEFRVDGGDWKPMNYTESLDPSFLQSVFKWDSANELLQGRRPSNPENSKHLWVAPFPGKLAPGTHKLQVRATDRYGKVHTAEQNFEVKEPNPVP</sequence>
<dbReference type="Gene3D" id="3.60.21.10">
    <property type="match status" value="1"/>
</dbReference>
<dbReference type="EMBL" id="JACEUX010000001">
    <property type="protein sequence ID" value="MBA5246063.1"/>
    <property type="molecule type" value="Genomic_DNA"/>
</dbReference>
<dbReference type="Gene3D" id="2.60.40.10">
    <property type="entry name" value="Immunoglobulins"/>
    <property type="match status" value="1"/>
</dbReference>
<reference evidence="8" key="2">
    <citation type="submission" date="2020-07" db="EMBL/GenBank/DDBJ databases">
        <title>Flavobacterium sp. xlx-214.</title>
        <authorList>
            <person name="Yang C."/>
        </authorList>
    </citation>
    <scope>NUCLEOTIDE SEQUENCE [LARGE SCALE GENOMIC DNA]</scope>
    <source>
        <strain evidence="8">CX-624</strain>
    </source>
</reference>
<dbReference type="InterPro" id="IPR051918">
    <property type="entry name" value="STPP_CPPED1"/>
</dbReference>
<evidence type="ECO:0000313" key="5">
    <source>
        <dbReference type="EMBL" id="MBA5246063.1"/>
    </source>
</evidence>
<dbReference type="InterPro" id="IPR029052">
    <property type="entry name" value="Metallo-depent_PP-like"/>
</dbReference>
<evidence type="ECO:0000259" key="3">
    <source>
        <dbReference type="Pfam" id="PF16370"/>
    </source>
</evidence>
<dbReference type="Pfam" id="PF16370">
    <property type="entry name" value="MetallophosC"/>
    <property type="match status" value="1"/>
</dbReference>
<dbReference type="KEGG" id="cbau:H1R16_00595"/>
<evidence type="ECO:0000256" key="1">
    <source>
        <dbReference type="SAM" id="SignalP"/>
    </source>
</evidence>